<dbReference type="Gene3D" id="1.10.30.50">
    <property type="match status" value="1"/>
</dbReference>
<dbReference type="Proteomes" id="UP000093432">
    <property type="component" value="Unassembled WGS sequence"/>
</dbReference>
<organism evidence="1 2">
    <name type="scientific">Chryseobacterium arthrosphaerae</name>
    <dbReference type="NCBI Taxonomy" id="651561"/>
    <lineage>
        <taxon>Bacteria</taxon>
        <taxon>Pseudomonadati</taxon>
        <taxon>Bacteroidota</taxon>
        <taxon>Flavobacteriia</taxon>
        <taxon>Flavobacteriales</taxon>
        <taxon>Weeksellaceae</taxon>
        <taxon>Chryseobacterium group</taxon>
        <taxon>Chryseobacterium</taxon>
    </lineage>
</organism>
<dbReference type="OrthoDB" id="1340280at2"/>
<comment type="caution">
    <text evidence="1">The sequence shown here is derived from an EMBL/GenBank/DDBJ whole genome shotgun (WGS) entry which is preliminary data.</text>
</comment>
<name>A0A1B8ZQT4_9FLAO</name>
<accession>A0A1B8ZQT4</accession>
<dbReference type="EMBL" id="MAYG01000001">
    <property type="protein sequence ID" value="OCA73961.1"/>
    <property type="molecule type" value="Genomic_DNA"/>
</dbReference>
<evidence type="ECO:0000313" key="1">
    <source>
        <dbReference type="EMBL" id="OCA73961.1"/>
    </source>
</evidence>
<reference evidence="2" key="1">
    <citation type="submission" date="2016-07" db="EMBL/GenBank/DDBJ databases">
        <authorList>
            <person name="Florea S."/>
            <person name="Webb J.S."/>
            <person name="Jaromczyk J."/>
            <person name="Schardl C.L."/>
        </authorList>
    </citation>
    <scope>NUCLEOTIDE SEQUENCE [LARGE SCALE GENOMIC DNA]</scope>
    <source>
        <strain evidence="2">CC-VM-7</strain>
    </source>
</reference>
<dbReference type="AlphaFoldDB" id="A0A1B8ZQT4"/>
<sequence>MKFIARKEPDYFKDFNFNKDNYYKYFERIRPDLIKEFNNKCGYCEGDLNITSLPQIDNFYPKNKYSQEAFKWNNLILCCQVCNIVKMDKFPLDENNMPLLINPSIEEPQEHLTLDINSGLLEGKTEKGKITISTFALNRPELVELRRKSGNLQQIQSSFPNLNIELDRNSIFIAFKDNINKILEVTNKLNEDSSGDNLVAYLLYANVITSLETYLADIFINTIFQNTLYLKKFVETYPKFKGKDNSQKFELSEIFMKYNKIEEIVTDEILGIIYHNLSTVNQMFKDTFTIKFPSDKATIYKAIEIRHDIVHRNGKTKIDKETKASTEHNIGKKEIQELITATTKFVSEINEQMIEL</sequence>
<dbReference type="STRING" id="651561.BBI00_06255"/>
<evidence type="ECO:0000313" key="2">
    <source>
        <dbReference type="Proteomes" id="UP000093432"/>
    </source>
</evidence>
<gene>
    <name evidence="1" type="ORF">BBI00_06255</name>
</gene>
<protein>
    <submittedName>
        <fullName evidence="1">Uncharacterized protein</fullName>
    </submittedName>
</protein>
<dbReference type="RefSeq" id="WP_065397956.1">
    <property type="nucleotide sequence ID" value="NZ_MAYG01000001.1"/>
</dbReference>
<proteinExistence type="predicted"/>